<keyword evidence="6" id="KW-1133">Transmembrane helix</keyword>
<evidence type="ECO:0008006" key="14">
    <source>
        <dbReference type="Google" id="ProtNLM"/>
    </source>
</evidence>
<dbReference type="EMBL" id="BTGU01001362">
    <property type="protein sequence ID" value="GMN22108.1"/>
    <property type="molecule type" value="Genomic_DNA"/>
</dbReference>
<keyword evidence="7" id="KW-0560">Oxidoreductase</keyword>
<organism evidence="11 13">
    <name type="scientific">Ficus carica</name>
    <name type="common">Common fig</name>
    <dbReference type="NCBI Taxonomy" id="3494"/>
    <lineage>
        <taxon>Eukaryota</taxon>
        <taxon>Viridiplantae</taxon>
        <taxon>Streptophyta</taxon>
        <taxon>Embryophyta</taxon>
        <taxon>Tracheophyta</taxon>
        <taxon>Spermatophyta</taxon>
        <taxon>Magnoliopsida</taxon>
        <taxon>eudicotyledons</taxon>
        <taxon>Gunneridae</taxon>
        <taxon>Pentapetalae</taxon>
        <taxon>rosids</taxon>
        <taxon>fabids</taxon>
        <taxon>Rosales</taxon>
        <taxon>Moraceae</taxon>
        <taxon>Ficeae</taxon>
        <taxon>Ficus</taxon>
    </lineage>
</organism>
<proteinExistence type="predicted"/>
<comment type="cofactor">
    <cofactor evidence="1">
        <name>heme</name>
        <dbReference type="ChEBI" id="CHEBI:30413"/>
    </cofactor>
</comment>
<evidence type="ECO:0000313" key="11">
    <source>
        <dbReference type="EMBL" id="GMN22087.1"/>
    </source>
</evidence>
<evidence type="ECO:0000256" key="8">
    <source>
        <dbReference type="ARBA" id="ARBA00023004"/>
    </source>
</evidence>
<evidence type="ECO:0000256" key="3">
    <source>
        <dbReference type="ARBA" id="ARBA00022617"/>
    </source>
</evidence>
<evidence type="ECO:0000256" key="9">
    <source>
        <dbReference type="ARBA" id="ARBA00023033"/>
    </source>
</evidence>
<dbReference type="Pfam" id="PF00067">
    <property type="entry name" value="p450"/>
    <property type="match status" value="1"/>
</dbReference>
<evidence type="ECO:0000256" key="7">
    <source>
        <dbReference type="ARBA" id="ARBA00023002"/>
    </source>
</evidence>
<accession>A0AA87YSX7</accession>
<reference evidence="11" key="1">
    <citation type="submission" date="2023-07" db="EMBL/GenBank/DDBJ databases">
        <title>draft genome sequence of fig (Ficus carica).</title>
        <authorList>
            <person name="Takahashi T."/>
            <person name="Nishimura K."/>
        </authorList>
    </citation>
    <scope>NUCLEOTIDE SEQUENCE</scope>
</reference>
<keyword evidence="10" id="KW-0472">Membrane</keyword>
<dbReference type="PANTHER" id="PTHR47947:SF26">
    <property type="entry name" value="CYTOCHROME P450"/>
    <property type="match status" value="1"/>
</dbReference>
<keyword evidence="4" id="KW-0812">Transmembrane</keyword>
<evidence type="ECO:0000256" key="6">
    <source>
        <dbReference type="ARBA" id="ARBA00022989"/>
    </source>
</evidence>
<name>A0AA87YSX7_FICCA</name>
<dbReference type="PANTHER" id="PTHR47947">
    <property type="entry name" value="CYTOCHROME P450 82C3-RELATED"/>
    <property type="match status" value="1"/>
</dbReference>
<dbReference type="GO" id="GO:0016020">
    <property type="term" value="C:membrane"/>
    <property type="evidence" value="ECO:0007669"/>
    <property type="project" value="UniProtKB-SubCell"/>
</dbReference>
<gene>
    <name evidence="11" type="ORF">TIFTF001_040175</name>
    <name evidence="12" type="ORF">TIFTF001_040181</name>
</gene>
<dbReference type="GO" id="GO:0004497">
    <property type="term" value="F:monooxygenase activity"/>
    <property type="evidence" value="ECO:0007669"/>
    <property type="project" value="UniProtKB-KW"/>
</dbReference>
<evidence type="ECO:0000256" key="5">
    <source>
        <dbReference type="ARBA" id="ARBA00022723"/>
    </source>
</evidence>
<dbReference type="GO" id="GO:0005506">
    <property type="term" value="F:iron ion binding"/>
    <property type="evidence" value="ECO:0007669"/>
    <property type="project" value="InterPro"/>
</dbReference>
<dbReference type="GO" id="GO:0020037">
    <property type="term" value="F:heme binding"/>
    <property type="evidence" value="ECO:0007669"/>
    <property type="project" value="InterPro"/>
</dbReference>
<dbReference type="SUPFAM" id="SSF48264">
    <property type="entry name" value="Cytochrome P450"/>
    <property type="match status" value="1"/>
</dbReference>
<comment type="caution">
    <text evidence="11">The sequence shown here is derived from an EMBL/GenBank/DDBJ whole genome shotgun (WGS) entry which is preliminary data.</text>
</comment>
<keyword evidence="5" id="KW-0479">Metal-binding</keyword>
<keyword evidence="3" id="KW-0349">Heme</keyword>
<evidence type="ECO:0000256" key="1">
    <source>
        <dbReference type="ARBA" id="ARBA00001971"/>
    </source>
</evidence>
<dbReference type="InterPro" id="IPR036396">
    <property type="entry name" value="Cyt_P450_sf"/>
</dbReference>
<sequence length="137" mass="15396">MHIWQSLTLGATDTATTTLTWALTLLLNNREILKKAQNELELNVGRERQVRESDIKNLPYLQCIIKETLRLYPPVPLLLPHEAPWAGITYPPAHVSSSTPPKSKETRTCGPTPTNFFPRGSLVLVPRIWMLGARISS</sequence>
<protein>
    <recommendedName>
        <fullName evidence="14">Cytochrome P450</fullName>
    </recommendedName>
</protein>
<evidence type="ECO:0000256" key="4">
    <source>
        <dbReference type="ARBA" id="ARBA00022692"/>
    </source>
</evidence>
<comment type="subcellular location">
    <subcellularLocation>
        <location evidence="2">Membrane</location>
    </subcellularLocation>
</comment>
<evidence type="ECO:0000313" key="12">
    <source>
        <dbReference type="EMBL" id="GMN22108.1"/>
    </source>
</evidence>
<dbReference type="InterPro" id="IPR050651">
    <property type="entry name" value="Plant_Cytochrome_P450_Monoox"/>
</dbReference>
<dbReference type="InterPro" id="IPR002401">
    <property type="entry name" value="Cyt_P450_E_grp-I"/>
</dbReference>
<evidence type="ECO:0000313" key="13">
    <source>
        <dbReference type="Proteomes" id="UP001187192"/>
    </source>
</evidence>
<evidence type="ECO:0000256" key="2">
    <source>
        <dbReference type="ARBA" id="ARBA00004370"/>
    </source>
</evidence>
<keyword evidence="8" id="KW-0408">Iron</keyword>
<dbReference type="PRINTS" id="PR00463">
    <property type="entry name" value="EP450I"/>
</dbReference>
<dbReference type="Proteomes" id="UP001187192">
    <property type="component" value="Unassembled WGS sequence"/>
</dbReference>
<keyword evidence="13" id="KW-1185">Reference proteome</keyword>
<dbReference type="AlphaFoldDB" id="A0AA87YSX7"/>
<dbReference type="InterPro" id="IPR001128">
    <property type="entry name" value="Cyt_P450"/>
</dbReference>
<dbReference type="PRINTS" id="PR00385">
    <property type="entry name" value="P450"/>
</dbReference>
<evidence type="ECO:0000256" key="10">
    <source>
        <dbReference type="ARBA" id="ARBA00023136"/>
    </source>
</evidence>
<keyword evidence="9" id="KW-0503">Monooxygenase</keyword>
<dbReference type="EMBL" id="BTGU01001361">
    <property type="protein sequence ID" value="GMN22087.1"/>
    <property type="molecule type" value="Genomic_DNA"/>
</dbReference>
<dbReference type="Gene3D" id="1.10.630.10">
    <property type="entry name" value="Cytochrome P450"/>
    <property type="match status" value="1"/>
</dbReference>
<dbReference type="GO" id="GO:0016705">
    <property type="term" value="F:oxidoreductase activity, acting on paired donors, with incorporation or reduction of molecular oxygen"/>
    <property type="evidence" value="ECO:0007669"/>
    <property type="project" value="InterPro"/>
</dbReference>